<evidence type="ECO:0000313" key="3">
    <source>
        <dbReference type="Proteomes" id="UP000218731"/>
    </source>
</evidence>
<organism evidence="2 3">
    <name type="scientific">Pseudomonas putida</name>
    <name type="common">Arthrobacter siderocapsulatus</name>
    <dbReference type="NCBI Taxonomy" id="303"/>
    <lineage>
        <taxon>Bacteria</taxon>
        <taxon>Pseudomonadati</taxon>
        <taxon>Pseudomonadota</taxon>
        <taxon>Gammaproteobacteria</taxon>
        <taxon>Pseudomonadales</taxon>
        <taxon>Pseudomonadaceae</taxon>
        <taxon>Pseudomonas</taxon>
    </lineage>
</organism>
<evidence type="ECO:0000259" key="1">
    <source>
        <dbReference type="Pfam" id="PF01261"/>
    </source>
</evidence>
<dbReference type="InterPro" id="IPR013022">
    <property type="entry name" value="Xyl_isomerase-like_TIM-brl"/>
</dbReference>
<dbReference type="InterPro" id="IPR036237">
    <property type="entry name" value="Xyl_isomerase-like_sf"/>
</dbReference>
<dbReference type="InterPro" id="IPR050312">
    <property type="entry name" value="IolE/XylAMocC-like"/>
</dbReference>
<keyword evidence="2" id="KW-0413">Isomerase</keyword>
<dbReference type="Gene3D" id="3.20.20.150">
    <property type="entry name" value="Divalent-metal-dependent TIM barrel enzymes"/>
    <property type="match status" value="1"/>
</dbReference>
<dbReference type="Pfam" id="PF01261">
    <property type="entry name" value="AP_endonuc_2"/>
    <property type="match status" value="1"/>
</dbReference>
<reference evidence="2 3" key="1">
    <citation type="submission" date="2015-11" db="EMBL/GenBank/DDBJ databases">
        <title>Complete genome sequencing of a biphenyl-degrading bacterium, Pseudomonas putida KF715 (=NBRC110667).</title>
        <authorList>
            <person name="Suenaga H."/>
            <person name="Fujihara N."/>
            <person name="Watanabe T."/>
            <person name="Hirose J."/>
            <person name="Kimura N."/>
            <person name="Yamazoe A."/>
            <person name="Hosoyama A."/>
            <person name="Shimodaira J."/>
            <person name="Furukawa K."/>
        </authorList>
    </citation>
    <scope>NUCLEOTIDE SEQUENCE [LARGE SCALE GENOMIC DNA]</scope>
    <source>
        <strain evidence="2 3">KF715</strain>
    </source>
</reference>
<name>A0A1L7NFP3_PSEPU</name>
<dbReference type="EMBL" id="AP015029">
    <property type="protein sequence ID" value="BAW24278.1"/>
    <property type="molecule type" value="Genomic_DNA"/>
</dbReference>
<proteinExistence type="predicted"/>
<dbReference type="AlphaFoldDB" id="A0A1L7NFP3"/>
<evidence type="ECO:0000313" key="2">
    <source>
        <dbReference type="EMBL" id="BAW24278.1"/>
    </source>
</evidence>
<protein>
    <submittedName>
        <fullName evidence="2">Sugar phosphate isomerase/epimerase-like protein</fullName>
    </submittedName>
</protein>
<dbReference type="SUPFAM" id="SSF51658">
    <property type="entry name" value="Xylose isomerase-like"/>
    <property type="match status" value="1"/>
</dbReference>
<dbReference type="PANTHER" id="PTHR12110">
    <property type="entry name" value="HYDROXYPYRUVATE ISOMERASE"/>
    <property type="match status" value="1"/>
</dbReference>
<feature type="domain" description="Xylose isomerase-like TIM barrel" evidence="1">
    <location>
        <begin position="26"/>
        <end position="271"/>
    </location>
</feature>
<dbReference type="GO" id="GO:0016853">
    <property type="term" value="F:isomerase activity"/>
    <property type="evidence" value="ECO:0007669"/>
    <property type="project" value="UniProtKB-KW"/>
</dbReference>
<dbReference type="Proteomes" id="UP000218731">
    <property type="component" value="Chromosome 1"/>
</dbReference>
<sequence>MTQQKTPRLGVSSASLPSLSPEHLVEHLAREGYQGVEWRVANIDGLDNRRPWDARSNNRCTVAPTPQAVDRIYRHCQAHGLEIFGLSPYLEVGDIENARLLIDLAAQAGQARLRLWAPGYQHQRYAVGYSRMRRFLDDIVPLAEKSGIQLALEVHQRTICSSPSLAMRVAEHYPTQQLGIIYDLGNLAIEGREDVQLSLDLMGDHLAHVQVKNVAYVPQAPGEGWTWEWCPPDEGVLPLQSMLKTLQKNGFDDWISIEDFDSSHPDVTKLSRNRDLVRRYMKMTTVASDTSLEVPCQ</sequence>
<gene>
    <name evidence="2" type="ORF">KF715C_ch37050</name>
</gene>
<dbReference type="RefSeq" id="WP_024717432.1">
    <property type="nucleotide sequence ID" value="NZ_AP015029.1"/>
</dbReference>
<accession>A0A1L7NFP3</accession>